<gene>
    <name evidence="3" type="primary">OBP6</name>
</gene>
<sequence length="153" mass="16812">MAKVHCVLLLGVVAAAFSVVSAGISDADKETIKALLGPILKECGKEHGVTEEDILAAKKTHDVDALDSCFYRCFFKKIGLIDDQGLYAVETAKENHKKYIKDEEFLKKVDAVTDECSVINEKEVSDGTEGCDRAKLLINCLKEHKDSINPILE</sequence>
<dbReference type="AlphaFoldDB" id="A0A889XLA1"/>
<evidence type="ECO:0000256" key="2">
    <source>
        <dbReference type="SAM" id="SignalP"/>
    </source>
</evidence>
<organism evidence="3">
    <name type="scientific">Semiothisa cinerearia</name>
    <dbReference type="NCBI Taxonomy" id="2249628"/>
    <lineage>
        <taxon>Eukaryota</taxon>
        <taxon>Metazoa</taxon>
        <taxon>Ecdysozoa</taxon>
        <taxon>Arthropoda</taxon>
        <taxon>Hexapoda</taxon>
        <taxon>Insecta</taxon>
        <taxon>Pterygota</taxon>
        <taxon>Neoptera</taxon>
        <taxon>Endopterygota</taxon>
        <taxon>Lepidoptera</taxon>
        <taxon>Glossata</taxon>
        <taxon>Ditrysia</taxon>
        <taxon>Geometroidea</taxon>
        <taxon>Geometridae</taxon>
        <taxon>Ennominae</taxon>
        <taxon>Semiothisa</taxon>
    </lineage>
</organism>
<protein>
    <submittedName>
        <fullName evidence="3">Odorant binding protein</fullName>
    </submittedName>
</protein>
<dbReference type="PANTHER" id="PTHR11857">
    <property type="entry name" value="ODORANT BINDING PROTEIN-RELATED"/>
    <property type="match status" value="1"/>
</dbReference>
<dbReference type="CDD" id="cd23992">
    <property type="entry name" value="PBP_GOBP"/>
    <property type="match status" value="1"/>
</dbReference>
<dbReference type="GO" id="GO:0005549">
    <property type="term" value="F:odorant binding"/>
    <property type="evidence" value="ECO:0007669"/>
    <property type="project" value="InterPro"/>
</dbReference>
<proteinExistence type="evidence at transcript level"/>
<evidence type="ECO:0000256" key="1">
    <source>
        <dbReference type="ARBA" id="ARBA00022729"/>
    </source>
</evidence>
<keyword evidence="1 2" id="KW-0732">Signal</keyword>
<dbReference type="GO" id="GO:0007608">
    <property type="term" value="P:sensory perception of smell"/>
    <property type="evidence" value="ECO:0007669"/>
    <property type="project" value="TreeGrafter"/>
</dbReference>
<reference evidence="3" key="1">
    <citation type="journal article" name="PLoS ONE">
        <title>Identification of chemosensory genes from the antennal transcriptome of Semiothisa cinerearia.</title>
        <authorList>
            <person name="Liu P."/>
            <person name="Zhang X."/>
            <person name="Meng R."/>
            <person name="Liu C."/>
            <person name="Li M."/>
            <person name="Zhang T."/>
        </authorList>
    </citation>
    <scope>NUCLEOTIDE SEQUENCE</scope>
</reference>
<dbReference type="InterPro" id="IPR036728">
    <property type="entry name" value="PBP_GOBP_sf"/>
</dbReference>
<dbReference type="GO" id="GO:0005615">
    <property type="term" value="C:extracellular space"/>
    <property type="evidence" value="ECO:0007669"/>
    <property type="project" value="TreeGrafter"/>
</dbReference>
<dbReference type="EMBL" id="MT380336">
    <property type="protein sequence ID" value="QRF70926.1"/>
    <property type="molecule type" value="mRNA"/>
</dbReference>
<feature type="chain" id="PRO_5032824417" evidence="2">
    <location>
        <begin position="23"/>
        <end position="153"/>
    </location>
</feature>
<dbReference type="Pfam" id="PF01395">
    <property type="entry name" value="PBP_GOBP"/>
    <property type="match status" value="1"/>
</dbReference>
<accession>A0A889XLA1</accession>
<dbReference type="InterPro" id="IPR006170">
    <property type="entry name" value="PBP/GOBP"/>
</dbReference>
<dbReference type="SUPFAM" id="SSF47565">
    <property type="entry name" value="Insect pheromone/odorant-binding proteins"/>
    <property type="match status" value="1"/>
</dbReference>
<feature type="signal peptide" evidence="2">
    <location>
        <begin position="1"/>
        <end position="22"/>
    </location>
</feature>
<evidence type="ECO:0000313" key="3">
    <source>
        <dbReference type="EMBL" id="QRF70926.1"/>
    </source>
</evidence>
<dbReference type="Gene3D" id="1.10.238.20">
    <property type="entry name" value="Pheromone/general odorant binding protein domain"/>
    <property type="match status" value="1"/>
</dbReference>
<name>A0A889XLA1_9NEOP</name>
<dbReference type="SMART" id="SM00708">
    <property type="entry name" value="PhBP"/>
    <property type="match status" value="1"/>
</dbReference>